<dbReference type="CDD" id="cd01948">
    <property type="entry name" value="EAL"/>
    <property type="match status" value="1"/>
</dbReference>
<dbReference type="EC" id="3.1.4.52" evidence="5"/>
<feature type="domain" description="GGDEF" evidence="4">
    <location>
        <begin position="292"/>
        <end position="425"/>
    </location>
</feature>
<dbReference type="GO" id="GO:0071111">
    <property type="term" value="F:cyclic-guanylate-specific phosphodiesterase activity"/>
    <property type="evidence" value="ECO:0007669"/>
    <property type="project" value="UniProtKB-EC"/>
</dbReference>
<dbReference type="NCBIfam" id="TIGR00254">
    <property type="entry name" value="GGDEF"/>
    <property type="match status" value="1"/>
</dbReference>
<dbReference type="SUPFAM" id="SSF55073">
    <property type="entry name" value="Nucleotide cyclase"/>
    <property type="match status" value="1"/>
</dbReference>
<dbReference type="AlphaFoldDB" id="A0A1J5RG17"/>
<dbReference type="CDD" id="cd00156">
    <property type="entry name" value="REC"/>
    <property type="match status" value="1"/>
</dbReference>
<evidence type="ECO:0000313" key="5">
    <source>
        <dbReference type="EMBL" id="OIQ91052.1"/>
    </source>
</evidence>
<dbReference type="SMART" id="SM00448">
    <property type="entry name" value="REC"/>
    <property type="match status" value="1"/>
</dbReference>
<dbReference type="Gene3D" id="3.20.20.450">
    <property type="entry name" value="EAL domain"/>
    <property type="match status" value="1"/>
</dbReference>
<dbReference type="InterPro" id="IPR011006">
    <property type="entry name" value="CheY-like_superfamily"/>
</dbReference>
<dbReference type="CDD" id="cd00130">
    <property type="entry name" value="PAS"/>
    <property type="match status" value="1"/>
</dbReference>
<feature type="domain" description="EAL" evidence="3">
    <location>
        <begin position="434"/>
        <end position="688"/>
    </location>
</feature>
<proteinExistence type="predicted"/>
<dbReference type="PROSITE" id="PS50887">
    <property type="entry name" value="GGDEF"/>
    <property type="match status" value="1"/>
</dbReference>
<dbReference type="InterPro" id="IPR035965">
    <property type="entry name" value="PAS-like_dom_sf"/>
</dbReference>
<dbReference type="Gene3D" id="3.30.450.20">
    <property type="entry name" value="PAS domain"/>
    <property type="match status" value="1"/>
</dbReference>
<dbReference type="PIRSF" id="PIRSF005925">
    <property type="entry name" value="Dos"/>
    <property type="match status" value="1"/>
</dbReference>
<dbReference type="SUPFAM" id="SSF141868">
    <property type="entry name" value="EAL domain-like"/>
    <property type="match status" value="1"/>
</dbReference>
<dbReference type="InterPro" id="IPR029787">
    <property type="entry name" value="Nucleotide_cyclase"/>
</dbReference>
<dbReference type="InterPro" id="IPR001633">
    <property type="entry name" value="EAL_dom"/>
</dbReference>
<dbReference type="PROSITE" id="PS50110">
    <property type="entry name" value="RESPONSE_REGULATORY"/>
    <property type="match status" value="1"/>
</dbReference>
<dbReference type="SUPFAM" id="SSF55785">
    <property type="entry name" value="PYP-like sensor domain (PAS domain)"/>
    <property type="match status" value="1"/>
</dbReference>
<evidence type="ECO:0000259" key="3">
    <source>
        <dbReference type="PROSITE" id="PS50883"/>
    </source>
</evidence>
<dbReference type="FunFam" id="3.20.20.450:FF:000001">
    <property type="entry name" value="Cyclic di-GMP phosphodiesterase yahA"/>
    <property type="match status" value="1"/>
</dbReference>
<dbReference type="PANTHER" id="PTHR44757:SF2">
    <property type="entry name" value="BIOFILM ARCHITECTURE MAINTENANCE PROTEIN MBAA"/>
    <property type="match status" value="1"/>
</dbReference>
<evidence type="ECO:0000259" key="4">
    <source>
        <dbReference type="PROSITE" id="PS50887"/>
    </source>
</evidence>
<dbReference type="InterPro" id="IPR043128">
    <property type="entry name" value="Rev_trsase/Diguanyl_cyclase"/>
</dbReference>
<comment type="caution">
    <text evidence="5">The sequence shown here is derived from an EMBL/GenBank/DDBJ whole genome shotgun (WGS) entry which is preliminary data.</text>
</comment>
<protein>
    <submittedName>
        <fullName evidence="5">Cyclic di-GMP phosphodiesterase Gmr</fullName>
        <ecNumber evidence="5">3.1.4.52</ecNumber>
    </submittedName>
</protein>
<name>A0A1J5RG17_9ZZZZ</name>
<dbReference type="SMART" id="SM00052">
    <property type="entry name" value="EAL"/>
    <property type="match status" value="1"/>
</dbReference>
<dbReference type="PROSITE" id="PS50883">
    <property type="entry name" value="EAL"/>
    <property type="match status" value="1"/>
</dbReference>
<reference evidence="5" key="1">
    <citation type="submission" date="2016-10" db="EMBL/GenBank/DDBJ databases">
        <title>Sequence of Gallionella enrichment culture.</title>
        <authorList>
            <person name="Poehlein A."/>
            <person name="Muehling M."/>
            <person name="Daniel R."/>
        </authorList>
    </citation>
    <scope>NUCLEOTIDE SEQUENCE</scope>
</reference>
<dbReference type="FunFam" id="3.30.70.270:FF:000001">
    <property type="entry name" value="Diguanylate cyclase domain protein"/>
    <property type="match status" value="1"/>
</dbReference>
<dbReference type="Pfam" id="PF00990">
    <property type="entry name" value="GGDEF"/>
    <property type="match status" value="1"/>
</dbReference>
<dbReference type="InterPro" id="IPR013767">
    <property type="entry name" value="PAS_fold"/>
</dbReference>
<accession>A0A1J5RG17</accession>
<dbReference type="NCBIfam" id="TIGR00229">
    <property type="entry name" value="sensory_box"/>
    <property type="match status" value="1"/>
</dbReference>
<dbReference type="EMBL" id="MLJW01000271">
    <property type="protein sequence ID" value="OIQ91052.1"/>
    <property type="molecule type" value="Genomic_DNA"/>
</dbReference>
<dbReference type="InterPro" id="IPR000014">
    <property type="entry name" value="PAS"/>
</dbReference>
<feature type="domain" description="Response regulatory" evidence="1">
    <location>
        <begin position="11"/>
        <end position="126"/>
    </location>
</feature>
<dbReference type="PROSITE" id="PS50112">
    <property type="entry name" value="PAS"/>
    <property type="match status" value="1"/>
</dbReference>
<gene>
    <name evidence="5" type="primary">gmr_131</name>
    <name evidence="5" type="ORF">GALL_270180</name>
</gene>
<dbReference type="Gene3D" id="3.30.70.270">
    <property type="match status" value="1"/>
</dbReference>
<dbReference type="SUPFAM" id="SSF52172">
    <property type="entry name" value="CheY-like"/>
    <property type="match status" value="1"/>
</dbReference>
<sequence length="694" mass="76454">MAVSQSCTPKYVLLVEDNPLDSQLASARLERYADIRLSCVSSLAECLDFLGHYKVDAILLDANLPDGEGVELIDRVLANCGGAAVIILTGSDDEQFGLAAVNRGCQDFLVKGAIHNQIIYRTILYSIERKRGEAQSRLYEEVINNIREGICITDAQANIVSVNPAFCRITGYEPSEVIGKNPRLLASGRQDHSFYGEMWTTLRRRGAWRGEIWNRTKSGEIYPQWLSISAVGGPDPATTRYIGAFLDITSLKAHEQSLLHLAHHDSLTGLPNRLLLQDRVERAIAFARRDQSRVALLFLDLDHFKIINDSLGHAAGDALLKAVSARLCGALRHSDTVARLGGDEFMVLAANVGTAAEIAEIAEKIAEALSAPVDLAGQSVTIGSSIGVAVFPEDGEDFPTLMKHADTAMYRAKHNGRNTFCLFDPHMNAAAVNRLHLEAELRQAIARNEFELHYQPQIDLPTGKLIGVEALIRWNCRKRGLVPPSVFIPIAEESNLISQIGAWVIEEACRQLARWREAGWPGMRVAVNVSARQFSNIAFAESVARLLRHYRLDHSQMEVELTESTVMANPEKTIQQLRRLRELGIQVSVDDFGTGYSSLSYLKRLPISTIKIDRSFVHEVHAENDNAAIVAAILGLARALDMSIIAEGVETEAEENHLRGAGAVAVQGFRYARPMPPAALDAWLRQSQTADALH</sequence>
<dbReference type="SMART" id="SM00267">
    <property type="entry name" value="GGDEF"/>
    <property type="match status" value="1"/>
</dbReference>
<dbReference type="PANTHER" id="PTHR44757">
    <property type="entry name" value="DIGUANYLATE CYCLASE DGCP"/>
    <property type="match status" value="1"/>
</dbReference>
<dbReference type="InterPro" id="IPR052155">
    <property type="entry name" value="Biofilm_reg_signaling"/>
</dbReference>
<dbReference type="InterPro" id="IPR001789">
    <property type="entry name" value="Sig_transdc_resp-reg_receiver"/>
</dbReference>
<dbReference type="Pfam" id="PF00989">
    <property type="entry name" value="PAS"/>
    <property type="match status" value="1"/>
</dbReference>
<dbReference type="GO" id="GO:0000160">
    <property type="term" value="P:phosphorelay signal transduction system"/>
    <property type="evidence" value="ECO:0007669"/>
    <property type="project" value="InterPro"/>
</dbReference>
<keyword evidence="5" id="KW-0378">Hydrolase</keyword>
<dbReference type="Pfam" id="PF00072">
    <property type="entry name" value="Response_reg"/>
    <property type="match status" value="1"/>
</dbReference>
<dbReference type="Pfam" id="PF00563">
    <property type="entry name" value="EAL"/>
    <property type="match status" value="1"/>
</dbReference>
<dbReference type="InterPro" id="IPR000160">
    <property type="entry name" value="GGDEF_dom"/>
</dbReference>
<dbReference type="InterPro" id="IPR035919">
    <property type="entry name" value="EAL_sf"/>
</dbReference>
<evidence type="ECO:0000259" key="2">
    <source>
        <dbReference type="PROSITE" id="PS50112"/>
    </source>
</evidence>
<dbReference type="InterPro" id="IPR012226">
    <property type="entry name" value="Diguanyl_cyclase/Pdiesterase"/>
</dbReference>
<feature type="domain" description="PAS" evidence="2">
    <location>
        <begin position="135"/>
        <end position="181"/>
    </location>
</feature>
<dbReference type="CDD" id="cd01949">
    <property type="entry name" value="GGDEF"/>
    <property type="match status" value="1"/>
</dbReference>
<evidence type="ECO:0000259" key="1">
    <source>
        <dbReference type="PROSITE" id="PS50110"/>
    </source>
</evidence>
<dbReference type="Gene3D" id="3.40.50.2300">
    <property type="match status" value="1"/>
</dbReference>
<dbReference type="SMART" id="SM00091">
    <property type="entry name" value="PAS"/>
    <property type="match status" value="1"/>
</dbReference>
<organism evidence="5">
    <name type="scientific">mine drainage metagenome</name>
    <dbReference type="NCBI Taxonomy" id="410659"/>
    <lineage>
        <taxon>unclassified sequences</taxon>
        <taxon>metagenomes</taxon>
        <taxon>ecological metagenomes</taxon>
    </lineage>
</organism>